<proteinExistence type="inferred from homology"/>
<sequence length="456" mass="48127">MSVIDFSFPAEAAHGATIPGSHAGRGRMLPALALAASDLLVLAASAGAAGIALAGTGTGVLLPGLFEIAALVQVGAIAASGGYPGYGFLPEAQLRRATLSWACAGGVATLAALALVPATVQEIAIFWAVFALAGVLQVAAAWVVRAVLASRGAWGEPVVLMGDPDKMAELARELLARRWLGYVPVSDILEARTVLWAGRDMPDPGTLQALSHSGRTVVLTADLPKLELTGLHPAQIGGAAGICLARPQAPTGHAALKRALDLFIAIPAMFVALPVVGLAAILIKCVDPGPAFYVQVREGLNGRRIGVLKLRTMYLDADRMLADLLARDPAARAEWETHFKLRRDPRILPMVGSFLRASSLDELPQLWNVLRGDMSLVGPRPFPEYHLAAMPAAFRARRASVVPGLTGLWQISERSSADLATQQALDDYYIAGRTLWGDLSILLRTFSAVLGRRGAY</sequence>
<accession>X7F738</accession>
<evidence type="ECO:0000256" key="9">
    <source>
        <dbReference type="SAM" id="Phobius"/>
    </source>
</evidence>
<comment type="caution">
    <text evidence="11">The sequence shown here is derived from an EMBL/GenBank/DDBJ whole genome shotgun (WGS) entry which is preliminary data.</text>
</comment>
<feature type="transmembrane region" description="Helical" evidence="9">
    <location>
        <begin position="98"/>
        <end position="118"/>
    </location>
</feature>
<evidence type="ECO:0000256" key="5">
    <source>
        <dbReference type="ARBA" id="ARBA00022692"/>
    </source>
</evidence>
<keyword evidence="3" id="KW-1003">Cell membrane</keyword>
<dbReference type="PANTHER" id="PTHR30576">
    <property type="entry name" value="COLANIC BIOSYNTHESIS UDP-GLUCOSE LIPID CARRIER TRANSFERASE"/>
    <property type="match status" value="1"/>
</dbReference>
<name>X7F738_9RHOB</name>
<feature type="transmembrane region" description="Helical" evidence="9">
    <location>
        <begin position="60"/>
        <end position="86"/>
    </location>
</feature>
<evidence type="ECO:0000256" key="7">
    <source>
        <dbReference type="ARBA" id="ARBA00023136"/>
    </source>
</evidence>
<keyword evidence="7 9" id="KW-0472">Membrane</keyword>
<keyword evidence="8" id="KW-0270">Exopolysaccharide synthesis</keyword>
<dbReference type="InterPro" id="IPR003362">
    <property type="entry name" value="Bact_transf"/>
</dbReference>
<dbReference type="RefSeq" id="WP_051491968.1">
    <property type="nucleotide sequence ID" value="NZ_JAME01000016.1"/>
</dbReference>
<evidence type="ECO:0000256" key="3">
    <source>
        <dbReference type="ARBA" id="ARBA00022475"/>
    </source>
</evidence>
<gene>
    <name evidence="11" type="ORF">RISW2_05430</name>
</gene>
<feature type="transmembrane region" description="Helical" evidence="9">
    <location>
        <begin position="124"/>
        <end position="144"/>
    </location>
</feature>
<comment type="subcellular location">
    <subcellularLocation>
        <location evidence="1">Cell membrane</location>
    </subcellularLocation>
</comment>
<dbReference type="PANTHER" id="PTHR30576:SF4">
    <property type="entry name" value="UNDECAPRENYL-PHOSPHATE GALACTOSE PHOSPHOTRANSFERASE"/>
    <property type="match status" value="1"/>
</dbReference>
<keyword evidence="5 9" id="KW-0812">Transmembrane</keyword>
<keyword evidence="12" id="KW-1185">Reference proteome</keyword>
<dbReference type="Proteomes" id="UP000023430">
    <property type="component" value="Unassembled WGS sequence"/>
</dbReference>
<dbReference type="eggNOG" id="COG2148">
    <property type="taxonomic scope" value="Bacteria"/>
</dbReference>
<dbReference type="GO" id="GO:0000271">
    <property type="term" value="P:polysaccharide biosynthetic process"/>
    <property type="evidence" value="ECO:0007669"/>
    <property type="project" value="UniProtKB-KW"/>
</dbReference>
<dbReference type="STRING" id="1449351.RISW2_05430"/>
<feature type="transmembrane region" description="Helical" evidence="9">
    <location>
        <begin position="262"/>
        <end position="283"/>
    </location>
</feature>
<reference evidence="11 12" key="1">
    <citation type="submission" date="2014-01" db="EMBL/GenBank/DDBJ databases">
        <title>Roseivivax isoporae LMG 25204 Genome Sequencing.</title>
        <authorList>
            <person name="Lai Q."/>
            <person name="Li G."/>
            <person name="Shao Z."/>
        </authorList>
    </citation>
    <scope>NUCLEOTIDE SEQUENCE [LARGE SCALE GENOMIC DNA]</scope>
    <source>
        <strain evidence="11 12">LMG 25204</strain>
    </source>
</reference>
<evidence type="ECO:0000256" key="8">
    <source>
        <dbReference type="ARBA" id="ARBA00023169"/>
    </source>
</evidence>
<protein>
    <recommendedName>
        <fullName evidence="10">Bacterial sugar transferase domain-containing protein</fullName>
    </recommendedName>
</protein>
<evidence type="ECO:0000259" key="10">
    <source>
        <dbReference type="Pfam" id="PF02397"/>
    </source>
</evidence>
<feature type="domain" description="Bacterial sugar transferase" evidence="10">
    <location>
        <begin position="257"/>
        <end position="450"/>
    </location>
</feature>
<evidence type="ECO:0000256" key="6">
    <source>
        <dbReference type="ARBA" id="ARBA00022989"/>
    </source>
</evidence>
<organism evidence="11 12">
    <name type="scientific">Roseivivax isoporae LMG 25204</name>
    <dbReference type="NCBI Taxonomy" id="1449351"/>
    <lineage>
        <taxon>Bacteria</taxon>
        <taxon>Pseudomonadati</taxon>
        <taxon>Pseudomonadota</taxon>
        <taxon>Alphaproteobacteria</taxon>
        <taxon>Rhodobacterales</taxon>
        <taxon>Roseobacteraceae</taxon>
        <taxon>Roseivivax</taxon>
    </lineage>
</organism>
<evidence type="ECO:0000256" key="1">
    <source>
        <dbReference type="ARBA" id="ARBA00004236"/>
    </source>
</evidence>
<evidence type="ECO:0000256" key="4">
    <source>
        <dbReference type="ARBA" id="ARBA00022679"/>
    </source>
</evidence>
<dbReference type="EMBL" id="JAME01000016">
    <property type="protein sequence ID" value="ETX28742.1"/>
    <property type="molecule type" value="Genomic_DNA"/>
</dbReference>
<comment type="similarity">
    <text evidence="2">Belongs to the bacterial sugar transferase family.</text>
</comment>
<dbReference type="Pfam" id="PF02397">
    <property type="entry name" value="Bac_transf"/>
    <property type="match status" value="1"/>
</dbReference>
<evidence type="ECO:0000313" key="12">
    <source>
        <dbReference type="Proteomes" id="UP000023430"/>
    </source>
</evidence>
<keyword evidence="6 9" id="KW-1133">Transmembrane helix</keyword>
<feature type="transmembrane region" description="Helical" evidence="9">
    <location>
        <begin position="31"/>
        <end position="54"/>
    </location>
</feature>
<dbReference type="PATRIC" id="fig|1449351.3.peg.2406"/>
<dbReference type="AlphaFoldDB" id="X7F738"/>
<evidence type="ECO:0000313" key="11">
    <source>
        <dbReference type="EMBL" id="ETX28742.1"/>
    </source>
</evidence>
<dbReference type="OrthoDB" id="9808602at2"/>
<evidence type="ECO:0000256" key="2">
    <source>
        <dbReference type="ARBA" id="ARBA00006464"/>
    </source>
</evidence>
<dbReference type="GO" id="GO:0005886">
    <property type="term" value="C:plasma membrane"/>
    <property type="evidence" value="ECO:0007669"/>
    <property type="project" value="UniProtKB-SubCell"/>
</dbReference>
<keyword evidence="4" id="KW-0808">Transferase</keyword>
<dbReference type="GO" id="GO:0016780">
    <property type="term" value="F:phosphotransferase activity, for other substituted phosphate groups"/>
    <property type="evidence" value="ECO:0007669"/>
    <property type="project" value="TreeGrafter"/>
</dbReference>